<dbReference type="PANTHER" id="PTHR10414">
    <property type="entry name" value="ETHANOLAMINEPHOSPHOTRANSFERASE"/>
    <property type="match status" value="1"/>
</dbReference>
<protein>
    <submittedName>
        <fullName evidence="5">Phosphotransferase</fullName>
    </submittedName>
</protein>
<proteinExistence type="inferred from homology"/>
<evidence type="ECO:0000256" key="4">
    <source>
        <dbReference type="SAM" id="Phobius"/>
    </source>
</evidence>
<dbReference type="PANTHER" id="PTHR10414:SF37">
    <property type="entry name" value="BB IN A BOXCAR, ISOFORM C"/>
    <property type="match status" value="1"/>
</dbReference>
<comment type="caution">
    <text evidence="5">The sequence shown here is derived from an EMBL/GenBank/DDBJ whole genome shotgun (WGS) entry which is preliminary data.</text>
</comment>
<keyword evidence="6" id="KW-1185">Reference proteome</keyword>
<feature type="transmembrane region" description="Helical" evidence="4">
    <location>
        <begin position="139"/>
        <end position="161"/>
    </location>
</feature>
<feature type="transmembrane region" description="Helical" evidence="4">
    <location>
        <begin position="203"/>
        <end position="223"/>
    </location>
</feature>
<name>A0ABR3G7I2_9PEZI</name>
<evidence type="ECO:0000256" key="2">
    <source>
        <dbReference type="ARBA" id="ARBA00010441"/>
    </source>
</evidence>
<keyword evidence="3 4" id="KW-0472">Membrane</keyword>
<evidence type="ECO:0000256" key="1">
    <source>
        <dbReference type="ARBA" id="ARBA00004370"/>
    </source>
</evidence>
<keyword evidence="4" id="KW-0812">Transmembrane</keyword>
<dbReference type="InterPro" id="IPR014472">
    <property type="entry name" value="CHOPT"/>
</dbReference>
<evidence type="ECO:0000256" key="3">
    <source>
        <dbReference type="ARBA" id="ARBA00023136"/>
    </source>
</evidence>
<reference evidence="5 6" key="1">
    <citation type="submission" date="2024-02" db="EMBL/GenBank/DDBJ databases">
        <title>Discinaceae phylogenomics.</title>
        <authorList>
            <person name="Dirks A.C."/>
            <person name="James T.Y."/>
        </authorList>
    </citation>
    <scope>NUCLEOTIDE SEQUENCE [LARGE SCALE GENOMIC DNA]</scope>
    <source>
        <strain evidence="5 6">ACD0624</strain>
    </source>
</reference>
<comment type="subcellular location">
    <subcellularLocation>
        <location evidence="1">Membrane</location>
    </subcellularLocation>
</comment>
<sequence>MAGVDAINTTLEVIIFAGAINLGQSWWTLLTLFASSCTFYLTTWEEYHTGTLYLGIVSGPVEGVLTLCTLYALTAITGGSFWQKPMLETLGLPIPDFLPEVLGNMPFNRWYLLYGSILLTFNIFQSSQNVIHARRSKGLTIFPALAGLAPFFITWMTIPIWCYLRPEILGEHILPFIFFIGASFAYQVGLVIVAHLTKSPYPYFNILLLPIFAGTLDALGPFLQERFGKDVFGWPSALGGGPYAIAYVFGCLGLSIGVYGSFVVDVITNICGFLDIWCLTIKHPWDPKEEKSQKSH</sequence>
<comment type="similarity">
    <text evidence="2">Belongs to the CDP-alcohol phosphatidyltransferase class-I family.</text>
</comment>
<keyword evidence="4" id="KW-1133">Transmembrane helix</keyword>
<evidence type="ECO:0000313" key="6">
    <source>
        <dbReference type="Proteomes" id="UP001447188"/>
    </source>
</evidence>
<evidence type="ECO:0000313" key="5">
    <source>
        <dbReference type="EMBL" id="KAL0631907.1"/>
    </source>
</evidence>
<dbReference type="Proteomes" id="UP001447188">
    <property type="component" value="Unassembled WGS sequence"/>
</dbReference>
<gene>
    <name evidence="5" type="primary">EPT1</name>
    <name evidence="5" type="ORF">Q9L58_009223</name>
</gene>
<feature type="transmembrane region" description="Helical" evidence="4">
    <location>
        <begin position="243"/>
        <end position="264"/>
    </location>
</feature>
<accession>A0ABR3G7I2</accession>
<feature type="transmembrane region" description="Helical" evidence="4">
    <location>
        <begin position="173"/>
        <end position="196"/>
    </location>
</feature>
<organism evidence="5 6">
    <name type="scientific">Discina gigas</name>
    <dbReference type="NCBI Taxonomy" id="1032678"/>
    <lineage>
        <taxon>Eukaryota</taxon>
        <taxon>Fungi</taxon>
        <taxon>Dikarya</taxon>
        <taxon>Ascomycota</taxon>
        <taxon>Pezizomycotina</taxon>
        <taxon>Pezizomycetes</taxon>
        <taxon>Pezizales</taxon>
        <taxon>Discinaceae</taxon>
        <taxon>Discina</taxon>
    </lineage>
</organism>
<dbReference type="EMBL" id="JBBBZM010000201">
    <property type="protein sequence ID" value="KAL0631907.1"/>
    <property type="molecule type" value="Genomic_DNA"/>
</dbReference>
<feature type="transmembrane region" description="Helical" evidence="4">
    <location>
        <begin position="51"/>
        <end position="76"/>
    </location>
</feature>